<accession>A0AAJ4UUZ9</accession>
<dbReference type="Proteomes" id="UP000270581">
    <property type="component" value="Unassembled WGS sequence"/>
</dbReference>
<gene>
    <name evidence="2" type="ORF">Nmn1133_01400</name>
</gene>
<name>A0AAJ4UUZ9_9EURY</name>
<comment type="caution">
    <text evidence="2">The sequence shown here is derived from an EMBL/GenBank/DDBJ whole genome shotgun (WGS) entry which is preliminary data.</text>
</comment>
<proteinExistence type="predicted"/>
<sequence>MLVLPHVAIRNLEVGSDSVAVDTILFASERDDCRRERVEVGPNTVSEPDEHDEERRHVHR</sequence>
<reference evidence="2 3" key="1">
    <citation type="submission" date="2018-11" db="EMBL/GenBank/DDBJ databases">
        <title>Genome sequences of Natronomonas sp. CBA1133.</title>
        <authorList>
            <person name="Roh S.W."/>
            <person name="Cha I.-T."/>
        </authorList>
    </citation>
    <scope>NUCLEOTIDE SEQUENCE [LARGE SCALE GENOMIC DNA]</scope>
    <source>
        <strain evidence="2 3">CBA1133</strain>
    </source>
</reference>
<dbReference type="AlphaFoldDB" id="A0AAJ4UUZ9"/>
<keyword evidence="3" id="KW-1185">Reference proteome</keyword>
<dbReference type="EMBL" id="RJJC01000001">
    <property type="protein sequence ID" value="RNJ25478.1"/>
    <property type="molecule type" value="Genomic_DNA"/>
</dbReference>
<evidence type="ECO:0000256" key="1">
    <source>
        <dbReference type="SAM" id="MobiDB-lite"/>
    </source>
</evidence>
<feature type="region of interest" description="Disordered" evidence="1">
    <location>
        <begin position="37"/>
        <end position="60"/>
    </location>
</feature>
<organism evidence="2 3">
    <name type="scientific">Halosegnis longus</name>
    <dbReference type="NCBI Taxonomy" id="2216012"/>
    <lineage>
        <taxon>Archaea</taxon>
        <taxon>Methanobacteriati</taxon>
        <taxon>Methanobacteriota</taxon>
        <taxon>Stenosarchaea group</taxon>
        <taxon>Halobacteria</taxon>
        <taxon>Halobacteriales</taxon>
        <taxon>Natronomonadaceae</taxon>
        <taxon>Halosegnis</taxon>
    </lineage>
</organism>
<evidence type="ECO:0000313" key="2">
    <source>
        <dbReference type="EMBL" id="RNJ25478.1"/>
    </source>
</evidence>
<evidence type="ECO:0000313" key="3">
    <source>
        <dbReference type="Proteomes" id="UP000270581"/>
    </source>
</evidence>
<protein>
    <submittedName>
        <fullName evidence="2">Uncharacterized protein</fullName>
    </submittedName>
</protein>